<keyword evidence="2" id="KW-0472">Membrane</keyword>
<dbReference type="AlphaFoldDB" id="A0A199VR49"/>
<evidence type="ECO:0000313" key="4">
    <source>
        <dbReference type="Proteomes" id="UP000092600"/>
    </source>
</evidence>
<feature type="region of interest" description="Disordered" evidence="1">
    <location>
        <begin position="69"/>
        <end position="89"/>
    </location>
</feature>
<reference evidence="3 4" key="1">
    <citation type="journal article" date="2016" name="DNA Res.">
        <title>The draft genome of MD-2 pineapple using hybrid error correction of long reads.</title>
        <authorList>
            <person name="Redwan R.M."/>
            <person name="Saidin A."/>
            <person name="Kumar S.V."/>
        </authorList>
    </citation>
    <scope>NUCLEOTIDE SEQUENCE [LARGE SCALE GENOMIC DNA]</scope>
    <source>
        <strain evidence="4">cv. MD2</strain>
        <tissue evidence="3">Leaf</tissue>
    </source>
</reference>
<name>A0A199VR49_ANACO</name>
<comment type="caution">
    <text evidence="3">The sequence shown here is derived from an EMBL/GenBank/DDBJ whole genome shotgun (WGS) entry which is preliminary data.</text>
</comment>
<sequence>MQRNGVSESAEEDGCFLIHGVEQLDSFRYYIDEIRMIHLFDDARFHMKKNKKTFLMMASSVAIVVAAASSSSSFDELDSEGDSPRGSSK</sequence>
<evidence type="ECO:0000256" key="1">
    <source>
        <dbReference type="SAM" id="MobiDB-lite"/>
    </source>
</evidence>
<organism evidence="3 4">
    <name type="scientific">Ananas comosus</name>
    <name type="common">Pineapple</name>
    <name type="synonym">Ananas ananas</name>
    <dbReference type="NCBI Taxonomy" id="4615"/>
    <lineage>
        <taxon>Eukaryota</taxon>
        <taxon>Viridiplantae</taxon>
        <taxon>Streptophyta</taxon>
        <taxon>Embryophyta</taxon>
        <taxon>Tracheophyta</taxon>
        <taxon>Spermatophyta</taxon>
        <taxon>Magnoliopsida</taxon>
        <taxon>Liliopsida</taxon>
        <taxon>Poales</taxon>
        <taxon>Bromeliaceae</taxon>
        <taxon>Bromelioideae</taxon>
        <taxon>Ananas</taxon>
    </lineage>
</organism>
<protein>
    <submittedName>
        <fullName evidence="3">Uncharacterized protein</fullName>
    </submittedName>
</protein>
<gene>
    <name evidence="3" type="ORF">ACMD2_06788</name>
</gene>
<keyword evidence="2" id="KW-0812">Transmembrane</keyword>
<keyword evidence="2" id="KW-1133">Transmembrane helix</keyword>
<feature type="transmembrane region" description="Helical" evidence="2">
    <location>
        <begin position="54"/>
        <end position="74"/>
    </location>
</feature>
<evidence type="ECO:0000256" key="2">
    <source>
        <dbReference type="SAM" id="Phobius"/>
    </source>
</evidence>
<evidence type="ECO:0000313" key="3">
    <source>
        <dbReference type="EMBL" id="OAY79549.1"/>
    </source>
</evidence>
<feature type="non-terminal residue" evidence="3">
    <location>
        <position position="89"/>
    </location>
</feature>
<proteinExistence type="predicted"/>
<dbReference type="EMBL" id="LSRQ01001065">
    <property type="protein sequence ID" value="OAY79549.1"/>
    <property type="molecule type" value="Genomic_DNA"/>
</dbReference>
<dbReference type="Proteomes" id="UP000092600">
    <property type="component" value="Unassembled WGS sequence"/>
</dbReference>
<accession>A0A199VR49</accession>